<reference evidence="8 9" key="1">
    <citation type="submission" date="2017-04" db="EMBL/GenBank/DDBJ databases">
        <authorList>
            <person name="Afonso C.L."/>
            <person name="Miller P.J."/>
            <person name="Scott M.A."/>
            <person name="Spackman E."/>
            <person name="Goraichik I."/>
            <person name="Dimitrov K.M."/>
            <person name="Suarez D.L."/>
            <person name="Swayne D.E."/>
        </authorList>
    </citation>
    <scope>NUCLEOTIDE SEQUENCE [LARGE SCALE GENOMIC DNA]</scope>
    <source>
        <strain evidence="8 9">USBA 355</strain>
    </source>
</reference>
<keyword evidence="1" id="KW-0808">Transferase</keyword>
<dbReference type="Pfam" id="PF08544">
    <property type="entry name" value="GHMP_kinases_C"/>
    <property type="match status" value="1"/>
</dbReference>
<evidence type="ECO:0000259" key="6">
    <source>
        <dbReference type="Pfam" id="PF00288"/>
    </source>
</evidence>
<dbReference type="SUPFAM" id="SSF54211">
    <property type="entry name" value="Ribosomal protein S5 domain 2-like"/>
    <property type="match status" value="1"/>
</dbReference>
<feature type="domain" description="GHMP kinase C-terminal" evidence="7">
    <location>
        <begin position="236"/>
        <end position="304"/>
    </location>
</feature>
<dbReference type="GO" id="GO:0005524">
    <property type="term" value="F:ATP binding"/>
    <property type="evidence" value="ECO:0007669"/>
    <property type="project" value="UniProtKB-KW"/>
</dbReference>
<dbReference type="Pfam" id="PF00288">
    <property type="entry name" value="GHMP_kinases_N"/>
    <property type="match status" value="1"/>
</dbReference>
<evidence type="ECO:0000256" key="5">
    <source>
        <dbReference type="ARBA" id="ARBA00038121"/>
    </source>
</evidence>
<dbReference type="STRING" id="560819.SAMN05428998_13048"/>
<dbReference type="RefSeq" id="WP_085125622.1">
    <property type="nucleotide sequence ID" value="NZ_FWZX01000030.1"/>
</dbReference>
<name>A0A1Y6CLB9_9PROT</name>
<keyword evidence="2" id="KW-0547">Nucleotide-binding</keyword>
<gene>
    <name evidence="8" type="ORF">SAMN05428998_13048</name>
</gene>
<dbReference type="InterPro" id="IPR001174">
    <property type="entry name" value="HddA/FKP"/>
</dbReference>
<dbReference type="GO" id="GO:0050201">
    <property type="term" value="F:fucokinase activity"/>
    <property type="evidence" value="ECO:0007669"/>
    <property type="project" value="TreeGrafter"/>
</dbReference>
<dbReference type="InterPro" id="IPR013750">
    <property type="entry name" value="GHMP_kinase_C_dom"/>
</dbReference>
<keyword evidence="3 8" id="KW-0418">Kinase</keyword>
<keyword evidence="4" id="KW-0067">ATP-binding</keyword>
<dbReference type="PRINTS" id="PR00960">
    <property type="entry name" value="LMBPPROTEIN"/>
</dbReference>
<dbReference type="PANTHER" id="PTHR32463:SF0">
    <property type="entry name" value="L-FUCOSE KINASE"/>
    <property type="match status" value="1"/>
</dbReference>
<evidence type="ECO:0000259" key="7">
    <source>
        <dbReference type="Pfam" id="PF08544"/>
    </source>
</evidence>
<proteinExistence type="inferred from homology"/>
<dbReference type="InterPro" id="IPR006204">
    <property type="entry name" value="GHMP_kinase_N_dom"/>
</dbReference>
<dbReference type="InterPro" id="IPR036554">
    <property type="entry name" value="GHMP_kinase_C_sf"/>
</dbReference>
<dbReference type="GO" id="GO:0042352">
    <property type="term" value="P:GDP-L-fucose salvage"/>
    <property type="evidence" value="ECO:0007669"/>
    <property type="project" value="TreeGrafter"/>
</dbReference>
<evidence type="ECO:0000256" key="4">
    <source>
        <dbReference type="ARBA" id="ARBA00022840"/>
    </source>
</evidence>
<dbReference type="PIRSF" id="PIRSF036406">
    <property type="entry name" value="Hept_kin"/>
    <property type="match status" value="1"/>
</dbReference>
<evidence type="ECO:0000256" key="2">
    <source>
        <dbReference type="ARBA" id="ARBA00022741"/>
    </source>
</evidence>
<sequence>MIISRTPFRVSLFGGGSDYPQWYRNHGGAVIGFAIDKYCYITLRHLPPFFEHKHRIVYSQVETVSELGEIAHPCVRAVLSEMGVRSGIELHHDGDLPARSGLGSSSSFAVGLLNAACALQGRMVSAEWLAAEAIRIEQEVIGESVGSQDQVLAAHGGLNRVDFHRDGAIVVNPLTLPPGRAEALLDHLVLVFTGVSRIASRIASAKIAKLDQNGGHIRALMAMVDEAQEILGNPNRSLLDLGPMLHESWLRKRALADSVTNAGIDSIYDAGMRAGAVGGKLLGAGGGGFMLFMVEPERKAVLLEALESLVEVQLGLDRVGSRIVLYSPDGLGAQ</sequence>
<keyword evidence="9" id="KW-1185">Reference proteome</keyword>
<dbReference type="AlphaFoldDB" id="A0A1Y6CLB9"/>
<dbReference type="InterPro" id="IPR020568">
    <property type="entry name" value="Ribosomal_Su5_D2-typ_SF"/>
</dbReference>
<comment type="similarity">
    <text evidence="5">Belongs to the GHMP kinase family.</text>
</comment>
<dbReference type="InterPro" id="IPR052203">
    <property type="entry name" value="GHMP_Kinase-Related"/>
</dbReference>
<dbReference type="PANTHER" id="PTHR32463">
    <property type="entry name" value="L-FUCOSE KINASE"/>
    <property type="match status" value="1"/>
</dbReference>
<accession>A0A1Y6CLB9</accession>
<protein>
    <submittedName>
        <fullName evidence="8">D-glycero-alpha-D-manno-heptose-7-phosphate kinase</fullName>
    </submittedName>
</protein>
<evidence type="ECO:0000313" key="8">
    <source>
        <dbReference type="EMBL" id="SMF71535.1"/>
    </source>
</evidence>
<evidence type="ECO:0000313" key="9">
    <source>
        <dbReference type="Proteomes" id="UP000192917"/>
    </source>
</evidence>
<organism evidence="8 9">
    <name type="scientific">Tistlia consotensis USBA 355</name>
    <dbReference type="NCBI Taxonomy" id="560819"/>
    <lineage>
        <taxon>Bacteria</taxon>
        <taxon>Pseudomonadati</taxon>
        <taxon>Pseudomonadota</taxon>
        <taxon>Alphaproteobacteria</taxon>
        <taxon>Rhodospirillales</taxon>
        <taxon>Rhodovibrionaceae</taxon>
        <taxon>Tistlia</taxon>
    </lineage>
</organism>
<dbReference type="Proteomes" id="UP000192917">
    <property type="component" value="Unassembled WGS sequence"/>
</dbReference>
<dbReference type="Gene3D" id="3.30.230.120">
    <property type="match status" value="1"/>
</dbReference>
<evidence type="ECO:0000256" key="1">
    <source>
        <dbReference type="ARBA" id="ARBA00022679"/>
    </source>
</evidence>
<dbReference type="InterPro" id="IPR014606">
    <property type="entry name" value="Heptose_7-P_kinase"/>
</dbReference>
<feature type="domain" description="GHMP kinase N-terminal" evidence="6">
    <location>
        <begin position="74"/>
        <end position="157"/>
    </location>
</feature>
<evidence type="ECO:0000256" key="3">
    <source>
        <dbReference type="ARBA" id="ARBA00022777"/>
    </source>
</evidence>
<dbReference type="SUPFAM" id="SSF55060">
    <property type="entry name" value="GHMP Kinase, C-terminal domain"/>
    <property type="match status" value="1"/>
</dbReference>
<dbReference type="EMBL" id="FWZX01000030">
    <property type="protein sequence ID" value="SMF71535.1"/>
    <property type="molecule type" value="Genomic_DNA"/>
</dbReference>